<keyword evidence="12" id="KW-1185">Reference proteome</keyword>
<keyword evidence="4 6" id="KW-0067">ATP-binding</keyword>
<dbReference type="EMBL" id="HE612868">
    <property type="protein sequence ID" value="CCE65769.1"/>
    <property type="molecule type" value="Genomic_DNA"/>
</dbReference>
<dbReference type="OMA" id="HLEWLVI"/>
<comment type="similarity">
    <text evidence="6">Belongs to the DEAD box helicase family.</text>
</comment>
<dbReference type="PROSITE" id="PS00039">
    <property type="entry name" value="DEAD_ATP_HELICASE"/>
    <property type="match status" value="1"/>
</dbReference>
<dbReference type="CDD" id="cd18787">
    <property type="entry name" value="SF2_C_DEAD"/>
    <property type="match status" value="1"/>
</dbReference>
<dbReference type="InterPro" id="IPR011545">
    <property type="entry name" value="DEAD/DEAH_box_helicase_dom"/>
</dbReference>
<dbReference type="PROSITE" id="PS51192">
    <property type="entry name" value="HELICASE_ATP_BIND_1"/>
    <property type="match status" value="1"/>
</dbReference>
<dbReference type="GO" id="GO:0030687">
    <property type="term" value="C:preribosome, large subunit precursor"/>
    <property type="evidence" value="ECO:0007669"/>
    <property type="project" value="EnsemblFungi"/>
</dbReference>
<dbReference type="eggNOG" id="KOG0350">
    <property type="taxonomic scope" value="Eukaryota"/>
</dbReference>
<keyword evidence="1 6" id="KW-0547">Nucleotide-binding</keyword>
<feature type="region of interest" description="Disordered" evidence="8">
    <location>
        <begin position="129"/>
        <end position="163"/>
    </location>
</feature>
<feature type="compositionally biased region" description="Basic and acidic residues" evidence="8">
    <location>
        <begin position="80"/>
        <end position="104"/>
    </location>
</feature>
<evidence type="ECO:0000256" key="6">
    <source>
        <dbReference type="RuleBase" id="RU000492"/>
    </source>
</evidence>
<comment type="catalytic activity">
    <reaction evidence="7">
        <text>ATP + H2O = ADP + phosphate + H(+)</text>
        <dbReference type="Rhea" id="RHEA:13065"/>
        <dbReference type="ChEBI" id="CHEBI:15377"/>
        <dbReference type="ChEBI" id="CHEBI:15378"/>
        <dbReference type="ChEBI" id="CHEBI:30616"/>
        <dbReference type="ChEBI" id="CHEBI:43474"/>
        <dbReference type="ChEBI" id="CHEBI:456216"/>
        <dbReference type="EC" id="3.6.4.13"/>
    </reaction>
</comment>
<evidence type="ECO:0000256" key="7">
    <source>
        <dbReference type="RuleBase" id="RU365068"/>
    </source>
</evidence>
<dbReference type="RefSeq" id="XP_003688203.1">
    <property type="nucleotide sequence ID" value="XM_003688155.1"/>
</dbReference>
<name>G8C0Q4_TETPH</name>
<dbReference type="SUPFAM" id="SSF52540">
    <property type="entry name" value="P-loop containing nucleoside triphosphate hydrolases"/>
    <property type="match status" value="1"/>
</dbReference>
<organism evidence="11 12">
    <name type="scientific">Tetrapisispora phaffii (strain ATCC 24235 / CBS 4417 / NBRC 1672 / NRRL Y-8282 / UCD 70-5)</name>
    <name type="common">Yeast</name>
    <name type="synonym">Fabospora phaffii</name>
    <dbReference type="NCBI Taxonomy" id="1071381"/>
    <lineage>
        <taxon>Eukaryota</taxon>
        <taxon>Fungi</taxon>
        <taxon>Dikarya</taxon>
        <taxon>Ascomycota</taxon>
        <taxon>Saccharomycotina</taxon>
        <taxon>Saccharomycetes</taxon>
        <taxon>Saccharomycetales</taxon>
        <taxon>Saccharomycetaceae</taxon>
        <taxon>Tetrapisispora</taxon>
    </lineage>
</organism>
<dbReference type="GeneID" id="11531838"/>
<dbReference type="KEGG" id="tpf:TPHA_0M01940"/>
<dbReference type="GO" id="GO:0003724">
    <property type="term" value="F:RNA helicase activity"/>
    <property type="evidence" value="ECO:0007669"/>
    <property type="project" value="UniProtKB-EC"/>
</dbReference>
<evidence type="ECO:0000259" key="10">
    <source>
        <dbReference type="PROSITE" id="PS51194"/>
    </source>
</evidence>
<sequence length="668" mass="75870">MFALRFNPTEAVTDVPDQLEGKPKKLIPLKRNKSSDDEKESDDEEPDVVDSSSSVLEELDFQEEESSDESAEESEVNIPDADRIEKNAEQKENKQGEDQEHMDIDTDEESSTKHSMVFSRFQQTLSLQDKMKKSSMVNDDGEEEEEEEEVEQHDLESIPQPARVRDSTIEYSKTGEHKDTAWKFTEKIHYDNSMIKSFDDYKNQLDPKLLKNIQEKFSTETFPIQTILLDTVLPSLNFALGITKKNLTRRVGDILVNASTGSGKTLAYSIPILQALIKRNVNKLRAIIIVPTKLLINQVFNTLNSLASGSSLIISTSRLESSLNEEHQKLLANEPDIVVVTPGRLVDHLQMGSISVKNLKFLVLDEADRLLNQSFQNWCNELLSKIRTQKSDIMPGNIIKMVFSATLTTNTEKLHSLQFYHPKLFVVDSVKLYNIPKKLQEFNFAIPTAKSIYKPLFLLRLLDQLSNAKVLVFVKSNQNSLRLTSLLSKLIEQNLGKKHTIESVNSNNSRGTNRKIVNDFSDDRLKKDVCTVLITTDIMSRGIDINNITDVINYDLPISSQQYVHRVGRTARAGTEGTTYNLLVGKGERKFWTDHINVDIARDADGYKPKYVGQGEHIGTETDNKDQANDADQQRQRFEYTNPLLEIAQKDINNYKDALSSLHELTNQ</sequence>
<proteinExistence type="inferred from homology"/>
<feature type="compositionally biased region" description="Basic and acidic residues" evidence="8">
    <location>
        <begin position="618"/>
        <end position="632"/>
    </location>
</feature>
<accession>G8C0Q4</accession>
<dbReference type="EC" id="3.6.4.13" evidence="7"/>
<feature type="region of interest" description="Disordered" evidence="8">
    <location>
        <begin position="612"/>
        <end position="632"/>
    </location>
</feature>
<dbReference type="GO" id="GO:0003723">
    <property type="term" value="F:RNA binding"/>
    <property type="evidence" value="ECO:0007669"/>
    <property type="project" value="UniProtKB-UniRule"/>
</dbReference>
<comment type="function">
    <text evidence="7">RNA helicase.</text>
</comment>
<dbReference type="CDD" id="cd17956">
    <property type="entry name" value="DEADc_DDX51"/>
    <property type="match status" value="1"/>
</dbReference>
<dbReference type="InterPro" id="IPR014001">
    <property type="entry name" value="Helicase_ATP-bd"/>
</dbReference>
<dbReference type="HOGENOM" id="CLU_003041_15_2_1"/>
<dbReference type="PROSITE" id="PS51194">
    <property type="entry name" value="HELICASE_CTER"/>
    <property type="match status" value="1"/>
</dbReference>
<feature type="region of interest" description="Disordered" evidence="8">
    <location>
        <begin position="1"/>
        <end position="114"/>
    </location>
</feature>
<dbReference type="InterPro" id="IPR027417">
    <property type="entry name" value="P-loop_NTPase"/>
</dbReference>
<evidence type="ECO:0000256" key="5">
    <source>
        <dbReference type="ARBA" id="ARBA00022884"/>
    </source>
</evidence>
<dbReference type="STRING" id="1071381.G8C0Q4"/>
<dbReference type="AlphaFoldDB" id="G8C0Q4"/>
<feature type="compositionally biased region" description="Acidic residues" evidence="8">
    <location>
        <begin position="139"/>
        <end position="151"/>
    </location>
</feature>
<dbReference type="GO" id="GO:0005730">
    <property type="term" value="C:nucleolus"/>
    <property type="evidence" value="ECO:0007669"/>
    <property type="project" value="EnsemblFungi"/>
</dbReference>
<keyword evidence="3 6" id="KW-0347">Helicase</keyword>
<evidence type="ECO:0000256" key="2">
    <source>
        <dbReference type="ARBA" id="ARBA00022801"/>
    </source>
</evidence>
<dbReference type="GO" id="GO:0005524">
    <property type="term" value="F:ATP binding"/>
    <property type="evidence" value="ECO:0007669"/>
    <property type="project" value="UniProtKB-UniRule"/>
</dbReference>
<dbReference type="GO" id="GO:0016787">
    <property type="term" value="F:hydrolase activity"/>
    <property type="evidence" value="ECO:0007669"/>
    <property type="project" value="UniProtKB-KW"/>
</dbReference>
<dbReference type="OrthoDB" id="3370at2759"/>
<reference evidence="11 12" key="1">
    <citation type="journal article" date="2011" name="Proc. Natl. Acad. Sci. U.S.A.">
        <title>Evolutionary erosion of yeast sex chromosomes by mating-type switching accidents.</title>
        <authorList>
            <person name="Gordon J.L."/>
            <person name="Armisen D."/>
            <person name="Proux-Wera E."/>
            <person name="Oheigeartaigh S.S."/>
            <person name="Byrne K.P."/>
            <person name="Wolfe K.H."/>
        </authorList>
    </citation>
    <scope>NUCLEOTIDE SEQUENCE [LARGE SCALE GENOMIC DNA]</scope>
    <source>
        <strain evidence="12">ATCC 24235 / CBS 4417 / NBRC 1672 / NRRL Y-8282 / UCD 70-5</strain>
    </source>
</reference>
<dbReference type="GO" id="GO:0000466">
    <property type="term" value="P:maturation of 5.8S rRNA from tricistronic rRNA transcript (SSU-rRNA, 5.8S rRNA, LSU-rRNA)"/>
    <property type="evidence" value="ECO:0007669"/>
    <property type="project" value="EnsemblFungi"/>
</dbReference>
<dbReference type="Gene3D" id="3.40.50.300">
    <property type="entry name" value="P-loop containing nucleotide triphosphate hydrolases"/>
    <property type="match status" value="2"/>
</dbReference>
<dbReference type="Proteomes" id="UP000005666">
    <property type="component" value="Chromosome 13"/>
</dbReference>
<feature type="domain" description="Helicase ATP-binding" evidence="9">
    <location>
        <begin position="245"/>
        <end position="425"/>
    </location>
</feature>
<dbReference type="PANTHER" id="PTHR24031">
    <property type="entry name" value="RNA HELICASE"/>
    <property type="match status" value="1"/>
</dbReference>
<dbReference type="InterPro" id="IPR000629">
    <property type="entry name" value="RNA-helicase_DEAD-box_CS"/>
</dbReference>
<dbReference type="GO" id="GO:0000463">
    <property type="term" value="P:maturation of LSU-rRNA from tricistronic rRNA transcript (SSU-rRNA, 5.8S rRNA, LSU-rRNA)"/>
    <property type="evidence" value="ECO:0007669"/>
    <property type="project" value="EnsemblFungi"/>
</dbReference>
<dbReference type="SMART" id="SM00490">
    <property type="entry name" value="HELICc"/>
    <property type="match status" value="1"/>
</dbReference>
<dbReference type="SMART" id="SM00487">
    <property type="entry name" value="DEXDc"/>
    <property type="match status" value="1"/>
</dbReference>
<evidence type="ECO:0000256" key="3">
    <source>
        <dbReference type="ARBA" id="ARBA00022806"/>
    </source>
</evidence>
<evidence type="ECO:0000256" key="1">
    <source>
        <dbReference type="ARBA" id="ARBA00022741"/>
    </source>
</evidence>
<keyword evidence="2 6" id="KW-0378">Hydrolase</keyword>
<evidence type="ECO:0000313" key="11">
    <source>
        <dbReference type="EMBL" id="CCE65769.1"/>
    </source>
</evidence>
<dbReference type="Pfam" id="PF00270">
    <property type="entry name" value="DEAD"/>
    <property type="match status" value="1"/>
</dbReference>
<dbReference type="InterPro" id="IPR001650">
    <property type="entry name" value="Helicase_C-like"/>
</dbReference>
<keyword evidence="5 7" id="KW-0694">RNA-binding</keyword>
<feature type="compositionally biased region" description="Acidic residues" evidence="8">
    <location>
        <begin position="57"/>
        <end position="75"/>
    </location>
</feature>
<gene>
    <name evidence="11" type="primary">TPHA0M01940</name>
    <name evidence="11" type="ordered locus">TPHA_0M01940</name>
</gene>
<dbReference type="Pfam" id="PF00271">
    <property type="entry name" value="Helicase_C"/>
    <property type="match status" value="1"/>
</dbReference>
<evidence type="ECO:0000259" key="9">
    <source>
        <dbReference type="PROSITE" id="PS51192"/>
    </source>
</evidence>
<evidence type="ECO:0000256" key="4">
    <source>
        <dbReference type="ARBA" id="ARBA00022840"/>
    </source>
</evidence>
<comment type="domain">
    <text evidence="7">The Q motif is unique to and characteristic of the DEAD box family of RNA helicases and controls ATP binding and hydrolysis.</text>
</comment>
<feature type="domain" description="Helicase C-terminal" evidence="10">
    <location>
        <begin position="457"/>
        <end position="633"/>
    </location>
</feature>
<protein>
    <recommendedName>
        <fullName evidence="7">ATP-dependent RNA helicase</fullName>
        <ecNumber evidence="7">3.6.4.13</ecNumber>
    </recommendedName>
</protein>
<feature type="compositionally biased region" description="Acidic residues" evidence="8">
    <location>
        <begin position="37"/>
        <end position="48"/>
    </location>
</feature>
<evidence type="ECO:0000313" key="12">
    <source>
        <dbReference type="Proteomes" id="UP000005666"/>
    </source>
</evidence>
<evidence type="ECO:0000256" key="8">
    <source>
        <dbReference type="SAM" id="MobiDB-lite"/>
    </source>
</evidence>